<dbReference type="SMART" id="SM00812">
    <property type="entry name" value="Alpha_L_fucos"/>
    <property type="match status" value="1"/>
</dbReference>
<evidence type="ECO:0000313" key="8">
    <source>
        <dbReference type="EMBL" id="MFC4672305.1"/>
    </source>
</evidence>
<evidence type="ECO:0000256" key="5">
    <source>
        <dbReference type="ARBA" id="ARBA00022801"/>
    </source>
</evidence>
<gene>
    <name evidence="8" type="ORF">ACFO6W_01215</name>
</gene>
<evidence type="ECO:0000256" key="1">
    <source>
        <dbReference type="ARBA" id="ARBA00004071"/>
    </source>
</evidence>
<evidence type="ECO:0000313" key="9">
    <source>
        <dbReference type="Proteomes" id="UP001596023"/>
    </source>
</evidence>
<comment type="caution">
    <text evidence="8">The sequence shown here is derived from an EMBL/GenBank/DDBJ whole genome shotgun (WGS) entry which is preliminary data.</text>
</comment>
<dbReference type="InterPro" id="IPR059177">
    <property type="entry name" value="GH29D-like_dom"/>
</dbReference>
<dbReference type="SUPFAM" id="SSF49785">
    <property type="entry name" value="Galactose-binding domain-like"/>
    <property type="match status" value="2"/>
</dbReference>
<dbReference type="InterPro" id="IPR017853">
    <property type="entry name" value="GH"/>
</dbReference>
<dbReference type="PRINTS" id="PR00741">
    <property type="entry name" value="GLHYDRLASE29"/>
</dbReference>
<dbReference type="InterPro" id="IPR000421">
    <property type="entry name" value="FA58C"/>
</dbReference>
<sequence length="685" mass="76522">MKTSYGIILILLLSGMLFFSCKSDKPISPFGALPSEDQTKWQQLEYYMFIHFGPNTFTDVEWGDGKEDPKVFNPTGVDCRQWASTAKAAGMKGIIITAKHHDGFCLWPSKYSTHTVRESPWKDGKGDILKELSDACREYDLKFGVYLSPWDQNHPAYGTPEYNQVFANTLDEVLSGYGEVFEQWFDGANGEGHSGKKQTYDWNLFHETVYRNQPHAIIFSDVGPGCRWMGNERGIAGETNWSTINIDGFEPGRNAPPSEILNSGEQGGKAWVPAETDVSIRPGWFYSPSTDDKVKTVDELMDIYYTSVGRNSNLLLNVPPDRRGRIHPADSIRLMEFRTAREEAFRKDLTVSAKAKSSETRNGQQYKTSNVLDNDYNTYWASGDDKTAPALEITFEKVTTFNRLLLQEYIPLGQRVYSFSVKYWDDAKSDWSLLSDATTIGYKRILRFPAITSNKIKIEFNALACVAISTIGVYKAQEQLSAPTVERDKSGMVTIKCKSPDPAIYYTTDGKEPAISSDKYEKPFPLAQGGVVKAIALVEDGSRKSETVTVNYDIAPAKWTIVSPGTNGAENSIDSNSRTSAKIGQNEALVVDLGESIALKGFSYTPAANVQAANVSRYDLYVSMDGKAWEKVKNNAIFSNIKNNPVVQNVLFDKVINGRYLKFYPVELTNKSEAYVIAELGIITR</sequence>
<name>A0ABV9KQU8_9BACT</name>
<evidence type="ECO:0000256" key="2">
    <source>
        <dbReference type="ARBA" id="ARBA00007951"/>
    </source>
</evidence>
<comment type="function">
    <text evidence="1">Alpha-L-fucosidase is responsible for hydrolyzing the alpha-1,6-linked fucose joined to the reducing-end N-acetylglucosamine of the carbohydrate moieties of glycoproteins.</text>
</comment>
<dbReference type="InterPro" id="IPR000933">
    <property type="entry name" value="Glyco_hydro_29"/>
</dbReference>
<dbReference type="SUPFAM" id="SSF51445">
    <property type="entry name" value="(Trans)glycosidases"/>
    <property type="match status" value="1"/>
</dbReference>
<reference evidence="9" key="1">
    <citation type="journal article" date="2019" name="Int. J. Syst. Evol. Microbiol.">
        <title>The Global Catalogue of Microorganisms (GCM) 10K type strain sequencing project: providing services to taxonomists for standard genome sequencing and annotation.</title>
        <authorList>
            <consortium name="The Broad Institute Genomics Platform"/>
            <consortium name="The Broad Institute Genome Sequencing Center for Infectious Disease"/>
            <person name="Wu L."/>
            <person name="Ma J."/>
        </authorList>
    </citation>
    <scope>NUCLEOTIDE SEQUENCE [LARGE SCALE GENOMIC DNA]</scope>
    <source>
        <strain evidence="9">CCUG 66188</strain>
    </source>
</reference>
<dbReference type="EC" id="3.2.1.51" evidence="3"/>
<accession>A0ABV9KQU8</accession>
<proteinExistence type="inferred from homology"/>
<dbReference type="Pfam" id="PF00754">
    <property type="entry name" value="F5_F8_type_C"/>
    <property type="match status" value="2"/>
</dbReference>
<dbReference type="Pfam" id="PF13290">
    <property type="entry name" value="CHB_HEX_C_1"/>
    <property type="match status" value="1"/>
</dbReference>
<evidence type="ECO:0000256" key="3">
    <source>
        <dbReference type="ARBA" id="ARBA00012662"/>
    </source>
</evidence>
<organism evidence="8 9">
    <name type="scientific">Dysgonomonas termitidis</name>
    <dbReference type="NCBI Taxonomy" id="1516126"/>
    <lineage>
        <taxon>Bacteria</taxon>
        <taxon>Pseudomonadati</taxon>
        <taxon>Bacteroidota</taxon>
        <taxon>Bacteroidia</taxon>
        <taxon>Bacteroidales</taxon>
        <taxon>Dysgonomonadaceae</taxon>
        <taxon>Dysgonomonas</taxon>
    </lineage>
</organism>
<dbReference type="Proteomes" id="UP001596023">
    <property type="component" value="Unassembled WGS sequence"/>
</dbReference>
<dbReference type="InterPro" id="IPR016286">
    <property type="entry name" value="FUC_metazoa-typ"/>
</dbReference>
<comment type="similarity">
    <text evidence="2">Belongs to the glycosyl hydrolase 29 family.</text>
</comment>
<feature type="domain" description="F5/8 type C" evidence="7">
    <location>
        <begin position="530"/>
        <end position="685"/>
    </location>
</feature>
<protein>
    <recommendedName>
        <fullName evidence="3">alpha-L-fucosidase</fullName>
        <ecNumber evidence="3">3.2.1.51</ecNumber>
    </recommendedName>
</protein>
<dbReference type="PROSITE" id="PS51257">
    <property type="entry name" value="PROKAR_LIPOPROTEIN"/>
    <property type="match status" value="1"/>
</dbReference>
<dbReference type="PANTHER" id="PTHR10030:SF37">
    <property type="entry name" value="ALPHA-L-FUCOSIDASE-RELATED"/>
    <property type="match status" value="1"/>
</dbReference>
<dbReference type="InterPro" id="IPR057739">
    <property type="entry name" value="Glyco_hydro_29_N"/>
</dbReference>
<keyword evidence="6" id="KW-0326">Glycosidase</keyword>
<evidence type="ECO:0000259" key="7">
    <source>
        <dbReference type="PROSITE" id="PS50022"/>
    </source>
</evidence>
<keyword evidence="4" id="KW-0732">Signal</keyword>
<dbReference type="PROSITE" id="PS50022">
    <property type="entry name" value="FA58C_3"/>
    <property type="match status" value="1"/>
</dbReference>
<dbReference type="EMBL" id="JBHSGN010000007">
    <property type="protein sequence ID" value="MFC4672305.1"/>
    <property type="molecule type" value="Genomic_DNA"/>
</dbReference>
<evidence type="ECO:0000256" key="6">
    <source>
        <dbReference type="ARBA" id="ARBA00023295"/>
    </source>
</evidence>
<dbReference type="Gene3D" id="3.20.20.80">
    <property type="entry name" value="Glycosidases"/>
    <property type="match status" value="1"/>
</dbReference>
<dbReference type="PANTHER" id="PTHR10030">
    <property type="entry name" value="ALPHA-L-FUCOSIDASE"/>
    <property type="match status" value="1"/>
</dbReference>
<dbReference type="Gene3D" id="2.60.120.260">
    <property type="entry name" value="Galactose-binding domain-like"/>
    <property type="match status" value="2"/>
</dbReference>
<dbReference type="RefSeq" id="WP_379993481.1">
    <property type="nucleotide sequence ID" value="NZ_JBHSGN010000007.1"/>
</dbReference>
<evidence type="ECO:0000256" key="4">
    <source>
        <dbReference type="ARBA" id="ARBA00022729"/>
    </source>
</evidence>
<keyword evidence="9" id="KW-1185">Reference proteome</keyword>
<dbReference type="InterPro" id="IPR008979">
    <property type="entry name" value="Galactose-bd-like_sf"/>
</dbReference>
<keyword evidence="5" id="KW-0378">Hydrolase</keyword>
<dbReference type="Pfam" id="PF01120">
    <property type="entry name" value="Alpha_L_fucos"/>
    <property type="match status" value="1"/>
</dbReference>